<accession>A0A8X6VS56</accession>
<name>A0A8X6VS56_TRICX</name>
<keyword evidence="2" id="KW-1185">Reference proteome</keyword>
<reference evidence="1" key="1">
    <citation type="submission" date="2020-08" db="EMBL/GenBank/DDBJ databases">
        <title>Multicomponent nature underlies the extraordinary mechanical properties of spider dragline silk.</title>
        <authorList>
            <person name="Kono N."/>
            <person name="Nakamura H."/>
            <person name="Mori M."/>
            <person name="Yoshida Y."/>
            <person name="Ohtoshi R."/>
            <person name="Malay A.D."/>
            <person name="Moran D.A.P."/>
            <person name="Tomita M."/>
            <person name="Numata K."/>
            <person name="Arakawa K."/>
        </authorList>
    </citation>
    <scope>NUCLEOTIDE SEQUENCE</scope>
</reference>
<gene>
    <name evidence="1" type="ORF">TNCV_208611</name>
</gene>
<dbReference type="Proteomes" id="UP000887159">
    <property type="component" value="Unassembled WGS sequence"/>
</dbReference>
<organism evidence="1 2">
    <name type="scientific">Trichonephila clavipes</name>
    <name type="common">Golden silk orbweaver</name>
    <name type="synonym">Nephila clavipes</name>
    <dbReference type="NCBI Taxonomy" id="2585209"/>
    <lineage>
        <taxon>Eukaryota</taxon>
        <taxon>Metazoa</taxon>
        <taxon>Ecdysozoa</taxon>
        <taxon>Arthropoda</taxon>
        <taxon>Chelicerata</taxon>
        <taxon>Arachnida</taxon>
        <taxon>Araneae</taxon>
        <taxon>Araneomorphae</taxon>
        <taxon>Entelegynae</taxon>
        <taxon>Araneoidea</taxon>
        <taxon>Nephilidae</taxon>
        <taxon>Trichonephila</taxon>
    </lineage>
</organism>
<dbReference type="AlphaFoldDB" id="A0A8X6VS56"/>
<sequence length="88" mass="9776">MSSSLVPLKIRRVEGNLRETCRGSKVLPLCCGKLLGASDIFSAQQKPCLLAFTSRFRLLGSLLTRRFVPPDHYSPCSDATTITREHRA</sequence>
<evidence type="ECO:0000313" key="2">
    <source>
        <dbReference type="Proteomes" id="UP000887159"/>
    </source>
</evidence>
<comment type="caution">
    <text evidence="1">The sequence shown here is derived from an EMBL/GenBank/DDBJ whole genome shotgun (WGS) entry which is preliminary data.</text>
</comment>
<evidence type="ECO:0000313" key="1">
    <source>
        <dbReference type="EMBL" id="GFY20229.1"/>
    </source>
</evidence>
<proteinExistence type="predicted"/>
<protein>
    <submittedName>
        <fullName evidence="1">Uncharacterized protein</fullName>
    </submittedName>
</protein>
<dbReference type="EMBL" id="BMAU01021355">
    <property type="protein sequence ID" value="GFY20229.1"/>
    <property type="molecule type" value="Genomic_DNA"/>
</dbReference>